<dbReference type="EMBL" id="KU500612">
    <property type="protein sequence ID" value="APY20194.1"/>
    <property type="molecule type" value="mRNA"/>
</dbReference>
<feature type="transmembrane region" description="Helical" evidence="17">
    <location>
        <begin position="474"/>
        <end position="494"/>
    </location>
</feature>
<keyword evidence="9" id="KW-0547">Nucleotide-binding</keyword>
<dbReference type="Pfam" id="PF00005">
    <property type="entry name" value="ABC_tran"/>
    <property type="match status" value="2"/>
</dbReference>
<dbReference type="GO" id="GO:0016887">
    <property type="term" value="F:ATP hydrolysis activity"/>
    <property type="evidence" value="ECO:0007669"/>
    <property type="project" value="InterPro"/>
</dbReference>
<keyword evidence="11" id="KW-1278">Translocase</keyword>
<dbReference type="FunFam" id="3.40.50.300:FF:000293">
    <property type="entry name" value="ATP binding cassette subfamily C member 1"/>
    <property type="match status" value="1"/>
</dbReference>
<keyword evidence="4" id="KW-0813">Transport</keyword>
<dbReference type="FunFam" id="1.20.1560.10:FF:000001">
    <property type="entry name" value="ATP-binding cassette subfamily C member 1"/>
    <property type="match status" value="1"/>
</dbReference>
<proteinExistence type="evidence at transcript level"/>
<dbReference type="Pfam" id="PF00664">
    <property type="entry name" value="ABC_membrane"/>
    <property type="match status" value="2"/>
</dbReference>
<keyword evidence="10" id="KW-0067">ATP-binding</keyword>
<feature type="compositionally biased region" description="Low complexity" evidence="16">
    <location>
        <begin position="904"/>
        <end position="915"/>
    </location>
</feature>
<dbReference type="PANTHER" id="PTHR24223:SF443">
    <property type="entry name" value="MULTIDRUG-RESISTANCE LIKE PROTEIN 1, ISOFORM I"/>
    <property type="match status" value="1"/>
</dbReference>
<dbReference type="InterPro" id="IPR003593">
    <property type="entry name" value="AAA+_ATPase"/>
</dbReference>
<dbReference type="CDD" id="cd18595">
    <property type="entry name" value="ABC_6TM_MRP1_2_3_6_D1_like"/>
    <property type="match status" value="1"/>
</dbReference>
<evidence type="ECO:0000256" key="6">
    <source>
        <dbReference type="ARBA" id="ARBA00022554"/>
    </source>
</evidence>
<evidence type="ECO:0000259" key="19">
    <source>
        <dbReference type="PROSITE" id="PS50929"/>
    </source>
</evidence>
<dbReference type="FunFam" id="3.40.50.300:FF:000074">
    <property type="entry name" value="Multidrug resistance-associated protein 5 isoform 1"/>
    <property type="match status" value="1"/>
</dbReference>
<feature type="transmembrane region" description="Helical" evidence="17">
    <location>
        <begin position="446"/>
        <end position="468"/>
    </location>
</feature>
<dbReference type="InterPro" id="IPR027417">
    <property type="entry name" value="P-loop_NTPase"/>
</dbReference>
<dbReference type="SMART" id="SM00382">
    <property type="entry name" value="AAA"/>
    <property type="match status" value="2"/>
</dbReference>
<dbReference type="InterPro" id="IPR011527">
    <property type="entry name" value="ABC1_TM_dom"/>
</dbReference>
<evidence type="ECO:0000256" key="13">
    <source>
        <dbReference type="ARBA" id="ARBA00023136"/>
    </source>
</evidence>
<dbReference type="CDD" id="cd18603">
    <property type="entry name" value="ABC_6TM_MRP1_2_3_6_D2_like"/>
    <property type="match status" value="1"/>
</dbReference>
<dbReference type="GO" id="GO:0005774">
    <property type="term" value="C:vacuolar membrane"/>
    <property type="evidence" value="ECO:0007669"/>
    <property type="project" value="UniProtKB-SubCell"/>
</dbReference>
<dbReference type="Gene3D" id="3.40.50.300">
    <property type="entry name" value="P-loop containing nucleotide triphosphate hydrolases"/>
    <property type="match status" value="2"/>
</dbReference>
<evidence type="ECO:0000256" key="2">
    <source>
        <dbReference type="ARBA" id="ARBA00004651"/>
    </source>
</evidence>
<feature type="transmembrane region" description="Helical" evidence="17">
    <location>
        <begin position="551"/>
        <end position="579"/>
    </location>
</feature>
<keyword evidence="13 17" id="KW-0472">Membrane</keyword>
<dbReference type="Pfam" id="PF24357">
    <property type="entry name" value="TMD0_ABC"/>
    <property type="match status" value="1"/>
</dbReference>
<keyword evidence="8" id="KW-0677">Repeat</keyword>
<keyword evidence="12 17" id="KW-1133">Transmembrane helix</keyword>
<accession>A0A2I4PGE1</accession>
<dbReference type="GO" id="GO:0015431">
    <property type="term" value="F:ABC-type glutathione S-conjugate transporter activity"/>
    <property type="evidence" value="ECO:0007669"/>
    <property type="project" value="UniProtKB-EC"/>
</dbReference>
<feature type="transmembrane region" description="Helical" evidence="17">
    <location>
        <begin position="106"/>
        <end position="127"/>
    </location>
</feature>
<feature type="domain" description="ABC transporter" evidence="18">
    <location>
        <begin position="649"/>
        <end position="873"/>
    </location>
</feature>
<evidence type="ECO:0000256" key="16">
    <source>
        <dbReference type="SAM" id="MobiDB-lite"/>
    </source>
</evidence>
<name>A0A2I4PGE1_AZUFA</name>
<evidence type="ECO:0000256" key="3">
    <source>
        <dbReference type="ARBA" id="ARBA00009726"/>
    </source>
</evidence>
<dbReference type="EC" id="7.6.2.3" evidence="14"/>
<feature type="transmembrane region" description="Helical" evidence="17">
    <location>
        <begin position="133"/>
        <end position="155"/>
    </location>
</feature>
<reference evidence="20" key="1">
    <citation type="submission" date="2016-01" db="EMBL/GenBank/DDBJ databases">
        <authorList>
            <person name="Oliw E.H."/>
        </authorList>
    </citation>
    <scope>NUCLEOTIDE SEQUENCE</scope>
    <source>
        <tissue evidence="20">Digestive diverticula</tissue>
    </source>
</reference>
<evidence type="ECO:0000256" key="17">
    <source>
        <dbReference type="SAM" id="Phobius"/>
    </source>
</evidence>
<evidence type="ECO:0000256" key="8">
    <source>
        <dbReference type="ARBA" id="ARBA00022737"/>
    </source>
</evidence>
<feature type="domain" description="ABC transmembrane type-1" evidence="19">
    <location>
        <begin position="339"/>
        <end position="617"/>
    </location>
</feature>
<dbReference type="GO" id="GO:0005886">
    <property type="term" value="C:plasma membrane"/>
    <property type="evidence" value="ECO:0007669"/>
    <property type="project" value="UniProtKB-SubCell"/>
</dbReference>
<dbReference type="Gene3D" id="1.20.1560.10">
    <property type="entry name" value="ABC transporter type 1, transmembrane domain"/>
    <property type="match status" value="2"/>
</dbReference>
<keyword evidence="7 17" id="KW-0812">Transmembrane</keyword>
<dbReference type="InterPro" id="IPR005292">
    <property type="entry name" value="MRP"/>
</dbReference>
<dbReference type="PANTHER" id="PTHR24223">
    <property type="entry name" value="ATP-BINDING CASSETTE SUB-FAMILY C"/>
    <property type="match status" value="1"/>
</dbReference>
<keyword evidence="5" id="KW-1003">Cell membrane</keyword>
<feature type="transmembrane region" description="Helical" evidence="17">
    <location>
        <begin position="37"/>
        <end position="56"/>
    </location>
</feature>
<dbReference type="PROSITE" id="PS50893">
    <property type="entry name" value="ABC_TRANSPORTER_2"/>
    <property type="match status" value="2"/>
</dbReference>
<sequence>MVNIEEFCGKDGGAIWDDNLLFNSSYPRFTECSQNTLLVWVPCGFLWLTLPIYLYSLCTSNGVPLPLSSLNITKTFLSLVLFFLTAVQMIKEASDKTDNGKEVSTALFLAGAIKVASFALTALLIQLEKRSGFITSGILFLYWFMMTIAGIIPFYSKIIQKEYDKDLFTFVMFYVYWAALLLQLILHCFAEKVTRRGYQPLGEKPCPEISSSFLSRIVFWWVNTLVFSGYKKDLQEEDIWDLNPRDANTSVNPKFSKAWKAELEKWKTRENTSVAFNREPRDIQEVRHSSEKTPLLRQRAATSEVEFRGTKVEKKKSKASLFRVLVRVYGYDFLRAWGCKFLYDLMQFVSPTLLGVLIAYTKNKENEQQWKGYVFAASFFVVATVQSLCFHQNFHIGMTTGMRIRSSLITAVYKKSLSMNSEAKKQKTVGEIVNLMSVDCQRMQDLAGYLWMLWSAPVQIILAMWLLWNQLGPAVLAGLGVMILLIPLNMFISIKQRKLQVNLMKVKDKRLKLMSEVLNGMKVLKLYAWEPSFQDKILELRNEELDILKKYAYLQAFSSFSFTCAPFLVTLATFATYILTSDAHYLDAGKAFVSLSLFNILRFPINLLPMMVSYIVQANVSIGRIADFLKMGDLDPENVQHNRTDPAAITVKNGTFSWDENLQPALKGINMSVGVGKLIAVVGQVGSGKSSLVSSILGDMEKLQGRVNVKGSVAYVSQQAWIQNATVQDNILFGSEMNQCTYDDVLDACALRPDLEILTGGDMTEIGEKGINLSGGQKQRVSLARAVYNNADIYLLDDPLSAVDSHVGKHIFQKVIGSKGLLRNKTRLLVTHGIHWLPMVDSIIVLVDGQVSEMGSYEELLDHDGAFAQFLKTYLMQDNDNEVDDEDPEIQEVKSKILERLESVTSDTGTTSGDESTVRSRKRKTSESKPKLARSISTVVDTKCDKKPDKITKEKDVLIQEEKKEEGSVKSKIFMKYARAIGLIASILIFMLFIVYQGASLGSNIWLSLWTDDKDLANQTNANTTEYQNKNYMYLGGYAGFGIGQAFMVMAYSLIASLCQVRAAGKLHLNMLENVMKGPMSFFDTTPIGRIVNRFSRDIETIDTILPGTTRIFIQMFFGTLGTLVVITYSTPIFLSVIVPLFIIYYLSQRFYVPTSRQLQRIESTTRSPIYNHFSETIAGAATIRAYGQQDRFIETSVQRVDKNILFYFTRISSNRWLGTRLEFVGNLIVFAAALFAVLSNDVSSGTVGLSVSYALSITSSLNLLVQQASNLETNIVSVERVQEYSDIKTEASWVMPFRRPPHDWPQTGHVSFHDYKTRYREGLDLVLRGVTCEIQGGEKVGIVGRTGAGKSSLTVALFRLIEPAGGSIVIDGQSIANMGLHDLRSKLTILPQDPVLFSGSLRMNLDPFDIYQDNQLWKAIEHAHLKKFVSELPDGLMHECGEGGENLSVGQRQLVCLARTLLRKTKILILDEATAAVDMETDDLIQNTIRTEFKDCTILTIAHRLNTIMDYDKVMVLDQGLIKEFDSPNNLLKDKSTAFYSMAKDANLV</sequence>
<feature type="transmembrane region" description="Helical" evidence="17">
    <location>
        <begin position="167"/>
        <end position="189"/>
    </location>
</feature>
<evidence type="ECO:0000256" key="5">
    <source>
        <dbReference type="ARBA" id="ARBA00022475"/>
    </source>
</evidence>
<dbReference type="InterPro" id="IPR017871">
    <property type="entry name" value="ABC_transporter-like_CS"/>
</dbReference>
<feature type="transmembrane region" description="Helical" evidence="17">
    <location>
        <begin position="76"/>
        <end position="94"/>
    </location>
</feature>
<feature type="transmembrane region" description="Helical" evidence="17">
    <location>
        <begin position="341"/>
        <end position="360"/>
    </location>
</feature>
<evidence type="ECO:0000256" key="15">
    <source>
        <dbReference type="ARBA" id="ARBA00047523"/>
    </source>
</evidence>
<dbReference type="PROSITE" id="PS50929">
    <property type="entry name" value="ABC_TM1F"/>
    <property type="match status" value="2"/>
</dbReference>
<dbReference type="InterPro" id="IPR056227">
    <property type="entry name" value="TMD0_ABC"/>
</dbReference>
<feature type="transmembrane region" description="Helical" evidence="17">
    <location>
        <begin position="1038"/>
        <end position="1061"/>
    </location>
</feature>
<feature type="domain" description="ABC transporter" evidence="18">
    <location>
        <begin position="1311"/>
        <end position="1545"/>
    </location>
</feature>
<dbReference type="CDD" id="cd03244">
    <property type="entry name" value="ABCC_MRP_domain2"/>
    <property type="match status" value="1"/>
</dbReference>
<comment type="similarity">
    <text evidence="3">Belongs to the ABC transporter superfamily. ABCC family. Conjugate transporter (TC 3.A.1.208) subfamily.</text>
</comment>
<dbReference type="InterPro" id="IPR036640">
    <property type="entry name" value="ABC1_TM_sf"/>
</dbReference>
<dbReference type="InterPro" id="IPR050173">
    <property type="entry name" value="ABC_transporter_C-like"/>
</dbReference>
<organism evidence="20">
    <name type="scientific">Azumapecten farreri</name>
    <name type="common">Farrer's scallop</name>
    <name type="synonym">Chlamys farreri</name>
    <dbReference type="NCBI Taxonomy" id="106299"/>
    <lineage>
        <taxon>Eukaryota</taxon>
        <taxon>Metazoa</taxon>
        <taxon>Spiralia</taxon>
        <taxon>Lophotrochozoa</taxon>
        <taxon>Mollusca</taxon>
        <taxon>Bivalvia</taxon>
        <taxon>Autobranchia</taxon>
        <taxon>Pteriomorphia</taxon>
        <taxon>Pectinida</taxon>
        <taxon>Pectinoidea</taxon>
        <taxon>Pectinidae</taxon>
        <taxon>Azumapecten</taxon>
    </lineage>
</organism>
<evidence type="ECO:0000256" key="12">
    <source>
        <dbReference type="ARBA" id="ARBA00022989"/>
    </source>
</evidence>
<dbReference type="PROSITE" id="PS00211">
    <property type="entry name" value="ABC_TRANSPORTER_1"/>
    <property type="match status" value="2"/>
</dbReference>
<dbReference type="SUPFAM" id="SSF90123">
    <property type="entry name" value="ABC transporter transmembrane region"/>
    <property type="match status" value="2"/>
</dbReference>
<evidence type="ECO:0000256" key="14">
    <source>
        <dbReference type="ARBA" id="ARBA00024220"/>
    </source>
</evidence>
<evidence type="ECO:0000256" key="9">
    <source>
        <dbReference type="ARBA" id="ARBA00022741"/>
    </source>
</evidence>
<evidence type="ECO:0000256" key="10">
    <source>
        <dbReference type="ARBA" id="ARBA00022840"/>
    </source>
</evidence>
<comment type="subcellular location">
    <subcellularLocation>
        <location evidence="2">Cell membrane</location>
        <topology evidence="2">Multi-pass membrane protein</topology>
    </subcellularLocation>
    <subcellularLocation>
        <location evidence="1">Vacuole membrane</location>
        <topology evidence="1">Multi-pass membrane protein</topology>
    </subcellularLocation>
</comment>
<evidence type="ECO:0000256" key="1">
    <source>
        <dbReference type="ARBA" id="ARBA00004128"/>
    </source>
</evidence>
<feature type="transmembrane region" description="Helical" evidence="17">
    <location>
        <begin position="372"/>
        <end position="390"/>
    </location>
</feature>
<dbReference type="GO" id="GO:0000323">
    <property type="term" value="C:lytic vacuole"/>
    <property type="evidence" value="ECO:0007669"/>
    <property type="project" value="UniProtKB-ARBA"/>
</dbReference>
<evidence type="ECO:0000256" key="7">
    <source>
        <dbReference type="ARBA" id="ARBA00022692"/>
    </source>
</evidence>
<dbReference type="GO" id="GO:0005524">
    <property type="term" value="F:ATP binding"/>
    <property type="evidence" value="ECO:0007669"/>
    <property type="project" value="UniProtKB-KW"/>
</dbReference>
<evidence type="ECO:0000256" key="11">
    <source>
        <dbReference type="ARBA" id="ARBA00022967"/>
    </source>
</evidence>
<dbReference type="FunFam" id="1.20.1560.10:FF:000020">
    <property type="entry name" value="ABC metal ion transporter"/>
    <property type="match status" value="1"/>
</dbReference>
<dbReference type="InterPro" id="IPR003439">
    <property type="entry name" value="ABC_transporter-like_ATP-bd"/>
</dbReference>
<feature type="domain" description="ABC transmembrane type-1" evidence="19">
    <location>
        <begin position="987"/>
        <end position="1274"/>
    </location>
</feature>
<feature type="transmembrane region" description="Helical" evidence="17">
    <location>
        <begin position="591"/>
        <end position="616"/>
    </location>
</feature>
<dbReference type="SUPFAM" id="SSF52540">
    <property type="entry name" value="P-loop containing nucleoside triphosphate hydrolases"/>
    <property type="match status" value="2"/>
</dbReference>
<evidence type="ECO:0000313" key="20">
    <source>
        <dbReference type="EMBL" id="APY20194.1"/>
    </source>
</evidence>
<evidence type="ECO:0000259" key="18">
    <source>
        <dbReference type="PROSITE" id="PS50893"/>
    </source>
</evidence>
<comment type="catalytic activity">
    <reaction evidence="15">
        <text>leukotriene C4(in) + ATP + H2O = leukotriene C4(out) + ADP + phosphate + H(+)</text>
        <dbReference type="Rhea" id="RHEA:38963"/>
        <dbReference type="ChEBI" id="CHEBI:15377"/>
        <dbReference type="ChEBI" id="CHEBI:15378"/>
        <dbReference type="ChEBI" id="CHEBI:30616"/>
        <dbReference type="ChEBI" id="CHEBI:43474"/>
        <dbReference type="ChEBI" id="CHEBI:57973"/>
        <dbReference type="ChEBI" id="CHEBI:456216"/>
    </reaction>
    <physiologicalReaction direction="left-to-right" evidence="15">
        <dbReference type="Rhea" id="RHEA:38964"/>
    </physiologicalReaction>
</comment>
<protein>
    <recommendedName>
        <fullName evidence="14">ABC-type glutathione-S-conjugate transporter</fullName>
        <ecNumber evidence="14">7.6.2.3</ecNumber>
    </recommendedName>
</protein>
<dbReference type="CDD" id="cd03250">
    <property type="entry name" value="ABCC_MRP_domain1"/>
    <property type="match status" value="1"/>
</dbReference>
<feature type="region of interest" description="Disordered" evidence="16">
    <location>
        <begin position="904"/>
        <end position="934"/>
    </location>
</feature>
<evidence type="ECO:0000256" key="4">
    <source>
        <dbReference type="ARBA" id="ARBA00022448"/>
    </source>
</evidence>
<dbReference type="NCBIfam" id="TIGR00957">
    <property type="entry name" value="MRP_assoc_pro"/>
    <property type="match status" value="1"/>
</dbReference>
<keyword evidence="6" id="KW-0926">Vacuole</keyword>
<feature type="transmembrane region" description="Helical" evidence="17">
    <location>
        <begin position="980"/>
        <end position="999"/>
    </location>
</feature>